<sequence>MSSSKYIKGEEILIATKCIKLLQSYSKKLENQCEKCISSFEDSEEDAEHILDEDYRICAKATECFVELEVYLANIRCTDENEVKSEQEYSDVNEIQKQMQSFMLELSSRHHEFVERQNKNQ</sequence>
<keyword evidence="2" id="KW-1185">Reference proteome</keyword>
<protein>
    <submittedName>
        <fullName evidence="1">Uncharacterized protein</fullName>
    </submittedName>
</protein>
<accession>A0A9D4EQV5</accession>
<comment type="caution">
    <text evidence="1">The sequence shown here is derived from an EMBL/GenBank/DDBJ whole genome shotgun (WGS) entry which is preliminary data.</text>
</comment>
<gene>
    <name evidence="1" type="ORF">DPMN_160257</name>
</gene>
<dbReference type="EMBL" id="JAIWYP010000008">
    <property type="protein sequence ID" value="KAH3782342.1"/>
    <property type="molecule type" value="Genomic_DNA"/>
</dbReference>
<reference evidence="1" key="1">
    <citation type="journal article" date="2019" name="bioRxiv">
        <title>The Genome of the Zebra Mussel, Dreissena polymorpha: A Resource for Invasive Species Research.</title>
        <authorList>
            <person name="McCartney M.A."/>
            <person name="Auch B."/>
            <person name="Kono T."/>
            <person name="Mallez S."/>
            <person name="Zhang Y."/>
            <person name="Obille A."/>
            <person name="Becker A."/>
            <person name="Abrahante J.E."/>
            <person name="Garbe J."/>
            <person name="Badalamenti J.P."/>
            <person name="Herman A."/>
            <person name="Mangelson H."/>
            <person name="Liachko I."/>
            <person name="Sullivan S."/>
            <person name="Sone E.D."/>
            <person name="Koren S."/>
            <person name="Silverstein K.A.T."/>
            <person name="Beckman K.B."/>
            <person name="Gohl D.M."/>
        </authorList>
    </citation>
    <scope>NUCLEOTIDE SEQUENCE</scope>
    <source>
        <strain evidence="1">Duluth1</strain>
        <tissue evidence="1">Whole animal</tissue>
    </source>
</reference>
<dbReference type="Proteomes" id="UP000828390">
    <property type="component" value="Unassembled WGS sequence"/>
</dbReference>
<name>A0A9D4EQV5_DREPO</name>
<organism evidence="1 2">
    <name type="scientific">Dreissena polymorpha</name>
    <name type="common">Zebra mussel</name>
    <name type="synonym">Mytilus polymorpha</name>
    <dbReference type="NCBI Taxonomy" id="45954"/>
    <lineage>
        <taxon>Eukaryota</taxon>
        <taxon>Metazoa</taxon>
        <taxon>Spiralia</taxon>
        <taxon>Lophotrochozoa</taxon>
        <taxon>Mollusca</taxon>
        <taxon>Bivalvia</taxon>
        <taxon>Autobranchia</taxon>
        <taxon>Heteroconchia</taxon>
        <taxon>Euheterodonta</taxon>
        <taxon>Imparidentia</taxon>
        <taxon>Neoheterodontei</taxon>
        <taxon>Myida</taxon>
        <taxon>Dreissenoidea</taxon>
        <taxon>Dreissenidae</taxon>
        <taxon>Dreissena</taxon>
    </lineage>
</organism>
<dbReference type="AlphaFoldDB" id="A0A9D4EQV5"/>
<proteinExistence type="predicted"/>
<evidence type="ECO:0000313" key="1">
    <source>
        <dbReference type="EMBL" id="KAH3782342.1"/>
    </source>
</evidence>
<reference evidence="1" key="2">
    <citation type="submission" date="2020-11" db="EMBL/GenBank/DDBJ databases">
        <authorList>
            <person name="McCartney M.A."/>
            <person name="Auch B."/>
            <person name="Kono T."/>
            <person name="Mallez S."/>
            <person name="Becker A."/>
            <person name="Gohl D.M."/>
            <person name="Silverstein K.A.T."/>
            <person name="Koren S."/>
            <person name="Bechman K.B."/>
            <person name="Herman A."/>
            <person name="Abrahante J.E."/>
            <person name="Garbe J."/>
        </authorList>
    </citation>
    <scope>NUCLEOTIDE SEQUENCE</scope>
    <source>
        <strain evidence="1">Duluth1</strain>
        <tissue evidence="1">Whole animal</tissue>
    </source>
</reference>
<evidence type="ECO:0000313" key="2">
    <source>
        <dbReference type="Proteomes" id="UP000828390"/>
    </source>
</evidence>